<feature type="region of interest" description="Disordered" evidence="5">
    <location>
        <begin position="155"/>
        <end position="177"/>
    </location>
</feature>
<organism evidence="7">
    <name type="scientific">Myoviridae sp. ctY1522</name>
    <dbReference type="NCBI Taxonomy" id="2825124"/>
    <lineage>
        <taxon>Viruses</taxon>
        <taxon>Duplodnaviria</taxon>
        <taxon>Heunggongvirae</taxon>
        <taxon>Uroviricota</taxon>
        <taxon>Caudoviricetes</taxon>
    </lineage>
</organism>
<keyword evidence="4 6" id="KW-0472">Membrane</keyword>
<dbReference type="Pfam" id="PF05105">
    <property type="entry name" value="Phage_holin_4_1"/>
    <property type="match status" value="1"/>
</dbReference>
<evidence type="ECO:0000256" key="6">
    <source>
        <dbReference type="SAM" id="Phobius"/>
    </source>
</evidence>
<protein>
    <submittedName>
        <fullName evidence="7">Holin</fullName>
    </submittedName>
</protein>
<keyword evidence="3 6" id="KW-1133">Transmembrane helix</keyword>
<feature type="transmembrane region" description="Helical" evidence="6">
    <location>
        <begin position="79"/>
        <end position="96"/>
    </location>
</feature>
<accession>A0A8S5TQU4</accession>
<feature type="transmembrane region" description="Helical" evidence="6">
    <location>
        <begin position="12"/>
        <end position="32"/>
    </location>
</feature>
<evidence type="ECO:0000313" key="7">
    <source>
        <dbReference type="EMBL" id="DAF84580.1"/>
    </source>
</evidence>
<reference evidence="7" key="1">
    <citation type="journal article" date="2021" name="Proc. Natl. Acad. Sci. U.S.A.">
        <title>A Catalog of Tens of Thousands of Viruses from Human Metagenomes Reveals Hidden Associations with Chronic Diseases.</title>
        <authorList>
            <person name="Tisza M.J."/>
            <person name="Buck C.B."/>
        </authorList>
    </citation>
    <scope>NUCLEOTIDE SEQUENCE</scope>
    <source>
        <strain evidence="7">CtY1522</strain>
    </source>
</reference>
<evidence type="ECO:0000256" key="5">
    <source>
        <dbReference type="SAM" id="MobiDB-lite"/>
    </source>
</evidence>
<evidence type="ECO:0000256" key="4">
    <source>
        <dbReference type="ARBA" id="ARBA00023136"/>
    </source>
</evidence>
<comment type="subcellular location">
    <subcellularLocation>
        <location evidence="1">Host membrane</location>
        <topology evidence="1">Multi-pass membrane protein</topology>
    </subcellularLocation>
</comment>
<keyword evidence="2 6" id="KW-0812">Transmembrane</keyword>
<evidence type="ECO:0000256" key="1">
    <source>
        <dbReference type="ARBA" id="ARBA00004301"/>
    </source>
</evidence>
<evidence type="ECO:0000256" key="2">
    <source>
        <dbReference type="ARBA" id="ARBA00022692"/>
    </source>
</evidence>
<feature type="transmembrane region" description="Helical" evidence="6">
    <location>
        <begin position="102"/>
        <end position="122"/>
    </location>
</feature>
<sequence length="177" mass="18736">MINFFRSLSISKLDSAEIGITAGIAALGAWLLSQIGALLPLLLVLLAVMVLDYITGMVKAGVAGTLNSTRGWQGLLKKVMYAVTVAVAVVADYLLYCGGTEIGLPMAASAYFGTLVSLWLIINEAISITENLSEIGVPMPGFLAKILQRVKNTVEDKGEKEIDPGGETSESELNDDT</sequence>
<feature type="transmembrane region" description="Helical" evidence="6">
    <location>
        <begin position="38"/>
        <end position="58"/>
    </location>
</feature>
<dbReference type="InterPro" id="IPR006480">
    <property type="entry name" value="Phage_holin_4_1"/>
</dbReference>
<dbReference type="GO" id="GO:0033644">
    <property type="term" value="C:host cell membrane"/>
    <property type="evidence" value="ECO:0007669"/>
    <property type="project" value="UniProtKB-SubCell"/>
</dbReference>
<name>A0A8S5TQU4_9CAUD</name>
<dbReference type="EMBL" id="BK015906">
    <property type="protein sequence ID" value="DAF84580.1"/>
    <property type="molecule type" value="Genomic_DNA"/>
</dbReference>
<dbReference type="NCBIfam" id="TIGR01593">
    <property type="entry name" value="holin_tox_secr"/>
    <property type="match status" value="1"/>
</dbReference>
<evidence type="ECO:0000256" key="3">
    <source>
        <dbReference type="ARBA" id="ARBA00022989"/>
    </source>
</evidence>
<proteinExistence type="predicted"/>